<protein>
    <submittedName>
        <fullName evidence="2">Uncharacterized protein</fullName>
    </submittedName>
</protein>
<keyword evidence="1" id="KW-0472">Membrane</keyword>
<dbReference type="RefSeq" id="WP_222157626.1">
    <property type="nucleotide sequence ID" value="NZ_CP081864.1"/>
</dbReference>
<keyword evidence="1" id="KW-1133">Transmembrane helix</keyword>
<feature type="transmembrane region" description="Helical" evidence="1">
    <location>
        <begin position="21"/>
        <end position="42"/>
    </location>
</feature>
<reference evidence="2 3" key="1">
    <citation type="submission" date="2021-08" db="EMBL/GenBank/DDBJ databases">
        <title>Culture and genomic analysis of Symbiopectobacterium purcellii sp. nov. gen. nov., isolated from the leafhopper Empoasca decipiens.</title>
        <authorList>
            <person name="Nadal-Jimenez P."/>
            <person name="Siozios S."/>
            <person name="Halliday N."/>
            <person name="Camara M."/>
            <person name="Hurst G.D.D."/>
        </authorList>
    </citation>
    <scope>NUCLEOTIDE SEQUENCE [LARGE SCALE GENOMIC DNA]</scope>
    <source>
        <strain evidence="2 3">SyEd1</strain>
    </source>
</reference>
<organism evidence="2 3">
    <name type="scientific">Symbiopectobacterium purcellii</name>
    <dbReference type="NCBI Taxonomy" id="2871826"/>
    <lineage>
        <taxon>Bacteria</taxon>
        <taxon>Pseudomonadati</taxon>
        <taxon>Pseudomonadota</taxon>
        <taxon>Gammaproteobacteria</taxon>
        <taxon>Enterobacterales</taxon>
        <taxon>Enterobacteriaceae</taxon>
    </lineage>
</organism>
<name>A0ABX9ANE4_9ENTR</name>
<keyword evidence="1" id="KW-0812">Transmembrane</keyword>
<dbReference type="Proteomes" id="UP000825886">
    <property type="component" value="Chromosome"/>
</dbReference>
<evidence type="ECO:0000313" key="2">
    <source>
        <dbReference type="EMBL" id="QZN94505.1"/>
    </source>
</evidence>
<gene>
    <name evidence="2" type="ORF">K6K13_14470</name>
</gene>
<keyword evidence="3" id="KW-1185">Reference proteome</keyword>
<evidence type="ECO:0000256" key="1">
    <source>
        <dbReference type="SAM" id="Phobius"/>
    </source>
</evidence>
<accession>A0ABX9ANE4</accession>
<sequence length="61" mass="6741">MQYVTVVHKEMAAAELVFREIYLLSHLPLSVAMGVTVAMLLLQAQRALTAVAREPCSLVEQ</sequence>
<proteinExistence type="predicted"/>
<dbReference type="EMBL" id="CP081864">
    <property type="protein sequence ID" value="QZN94505.1"/>
    <property type="molecule type" value="Genomic_DNA"/>
</dbReference>
<evidence type="ECO:0000313" key="3">
    <source>
        <dbReference type="Proteomes" id="UP000825886"/>
    </source>
</evidence>